<keyword evidence="1" id="KW-0805">Transcription regulation</keyword>
<dbReference type="SUPFAM" id="SSF64288">
    <property type="entry name" value="Chorismate lyase-like"/>
    <property type="match status" value="1"/>
</dbReference>
<dbReference type="GO" id="GO:0003677">
    <property type="term" value="F:DNA binding"/>
    <property type="evidence" value="ECO:0007669"/>
    <property type="project" value="UniProtKB-KW"/>
</dbReference>
<dbReference type="Pfam" id="PF00392">
    <property type="entry name" value="GntR"/>
    <property type="match status" value="1"/>
</dbReference>
<evidence type="ECO:0000313" key="6">
    <source>
        <dbReference type="Proteomes" id="UP000226079"/>
    </source>
</evidence>
<organism evidence="5 6">
    <name type="scientific">Propionicimonas paludicola</name>
    <dbReference type="NCBI Taxonomy" id="185243"/>
    <lineage>
        <taxon>Bacteria</taxon>
        <taxon>Bacillati</taxon>
        <taxon>Actinomycetota</taxon>
        <taxon>Actinomycetes</taxon>
        <taxon>Propionibacteriales</taxon>
        <taxon>Nocardioidaceae</taxon>
        <taxon>Propionicimonas</taxon>
    </lineage>
</organism>
<evidence type="ECO:0000256" key="2">
    <source>
        <dbReference type="ARBA" id="ARBA00023125"/>
    </source>
</evidence>
<dbReference type="Gene3D" id="3.40.1410.10">
    <property type="entry name" value="Chorismate lyase-like"/>
    <property type="match status" value="1"/>
</dbReference>
<dbReference type="SUPFAM" id="SSF46785">
    <property type="entry name" value="Winged helix' DNA-binding domain"/>
    <property type="match status" value="1"/>
</dbReference>
<dbReference type="OrthoDB" id="8584262at2"/>
<dbReference type="AlphaFoldDB" id="A0A2A9CUC4"/>
<dbReference type="EMBL" id="PDJC01000001">
    <property type="protein sequence ID" value="PFG17159.1"/>
    <property type="molecule type" value="Genomic_DNA"/>
</dbReference>
<dbReference type="InterPro" id="IPR036388">
    <property type="entry name" value="WH-like_DNA-bd_sf"/>
</dbReference>
<name>A0A2A9CUC4_9ACTN</name>
<keyword evidence="3" id="KW-0804">Transcription</keyword>
<gene>
    <name evidence="5" type="ORF">ATK74_1721</name>
</gene>
<dbReference type="PANTHER" id="PTHR44846:SF16">
    <property type="entry name" value="TRANSCRIPTIONAL REGULATOR PHNF-RELATED"/>
    <property type="match status" value="1"/>
</dbReference>
<reference evidence="5 6" key="1">
    <citation type="submission" date="2017-10" db="EMBL/GenBank/DDBJ databases">
        <title>Sequencing the genomes of 1000 actinobacteria strains.</title>
        <authorList>
            <person name="Klenk H.-P."/>
        </authorList>
    </citation>
    <scope>NUCLEOTIDE SEQUENCE [LARGE SCALE GENOMIC DNA]</scope>
    <source>
        <strain evidence="5 6">DSM 15597</strain>
    </source>
</reference>
<dbReference type="PANTHER" id="PTHR44846">
    <property type="entry name" value="MANNOSYL-D-GLYCERATE TRANSPORT/METABOLISM SYSTEM REPRESSOR MNGR-RELATED"/>
    <property type="match status" value="1"/>
</dbReference>
<dbReference type="PRINTS" id="PR00035">
    <property type="entry name" value="HTHGNTR"/>
</dbReference>
<dbReference type="SMART" id="SM00866">
    <property type="entry name" value="UTRA"/>
    <property type="match status" value="1"/>
</dbReference>
<sequence length="237" mass="25955">MSGVTDTAYRHIELSLQRGEYPPGSRLPGERELALRLGVSRVTVRRALGLLEEAGKLERSSQRGWFVNSAVLGEVPSKLQSFSEMARARGLRPTARVLIQHVRPATLEEAEQLHIAPAAPVIELRRVRGMDGQPICVDLVVVKYDGAEPLATADMTDKSMYEQLEQLCGISLHRSAYTVQADAADSEIAALLNCPTGAPILIGTEVAYTADGQPVLLGMNRYRGDAYRFRADLFRPA</sequence>
<dbReference type="Proteomes" id="UP000226079">
    <property type="component" value="Unassembled WGS sequence"/>
</dbReference>
<keyword evidence="6" id="KW-1185">Reference proteome</keyword>
<evidence type="ECO:0000256" key="3">
    <source>
        <dbReference type="ARBA" id="ARBA00023163"/>
    </source>
</evidence>
<dbReference type="PROSITE" id="PS50949">
    <property type="entry name" value="HTH_GNTR"/>
    <property type="match status" value="1"/>
</dbReference>
<dbReference type="SMART" id="SM00345">
    <property type="entry name" value="HTH_GNTR"/>
    <property type="match status" value="1"/>
</dbReference>
<dbReference type="InterPro" id="IPR036390">
    <property type="entry name" value="WH_DNA-bd_sf"/>
</dbReference>
<dbReference type="InterPro" id="IPR000524">
    <property type="entry name" value="Tscrpt_reg_HTH_GntR"/>
</dbReference>
<proteinExistence type="predicted"/>
<dbReference type="RefSeq" id="WP_098460618.1">
    <property type="nucleotide sequence ID" value="NZ_PDJC01000001.1"/>
</dbReference>
<dbReference type="InterPro" id="IPR050679">
    <property type="entry name" value="Bact_HTH_transcr_reg"/>
</dbReference>
<dbReference type="GO" id="GO:0003700">
    <property type="term" value="F:DNA-binding transcription factor activity"/>
    <property type="evidence" value="ECO:0007669"/>
    <property type="project" value="InterPro"/>
</dbReference>
<keyword evidence="2" id="KW-0238">DNA-binding</keyword>
<evidence type="ECO:0000256" key="1">
    <source>
        <dbReference type="ARBA" id="ARBA00023015"/>
    </source>
</evidence>
<dbReference type="Pfam" id="PF07702">
    <property type="entry name" value="UTRA"/>
    <property type="match status" value="1"/>
</dbReference>
<dbReference type="Gene3D" id="1.10.10.10">
    <property type="entry name" value="Winged helix-like DNA-binding domain superfamily/Winged helix DNA-binding domain"/>
    <property type="match status" value="1"/>
</dbReference>
<dbReference type="CDD" id="cd07377">
    <property type="entry name" value="WHTH_GntR"/>
    <property type="match status" value="1"/>
</dbReference>
<dbReference type="InterPro" id="IPR028978">
    <property type="entry name" value="Chorismate_lyase_/UTRA_dom_sf"/>
</dbReference>
<evidence type="ECO:0000313" key="5">
    <source>
        <dbReference type="EMBL" id="PFG17159.1"/>
    </source>
</evidence>
<protein>
    <submittedName>
        <fullName evidence="5">GntR family transcriptional regulator</fullName>
    </submittedName>
</protein>
<accession>A0A2A9CUC4</accession>
<feature type="domain" description="HTH gntR-type" evidence="4">
    <location>
        <begin position="2"/>
        <end position="70"/>
    </location>
</feature>
<evidence type="ECO:0000259" key="4">
    <source>
        <dbReference type="PROSITE" id="PS50949"/>
    </source>
</evidence>
<comment type="caution">
    <text evidence="5">The sequence shown here is derived from an EMBL/GenBank/DDBJ whole genome shotgun (WGS) entry which is preliminary data.</text>
</comment>
<dbReference type="InterPro" id="IPR011663">
    <property type="entry name" value="UTRA"/>
</dbReference>